<organism evidence="1 2">
    <name type="scientific">Plasmopara halstedii</name>
    <name type="common">Downy mildew of sunflower</name>
    <dbReference type="NCBI Taxonomy" id="4781"/>
    <lineage>
        <taxon>Eukaryota</taxon>
        <taxon>Sar</taxon>
        <taxon>Stramenopiles</taxon>
        <taxon>Oomycota</taxon>
        <taxon>Peronosporomycetes</taxon>
        <taxon>Peronosporales</taxon>
        <taxon>Peronosporaceae</taxon>
        <taxon>Plasmopara</taxon>
    </lineage>
</organism>
<dbReference type="RefSeq" id="XP_024574513.1">
    <property type="nucleotide sequence ID" value="XM_024723547.1"/>
</dbReference>
<accession>A0A0P1ACJ6</accession>
<protein>
    <submittedName>
        <fullName evidence="1">Uncharacterized protein</fullName>
    </submittedName>
</protein>
<evidence type="ECO:0000313" key="1">
    <source>
        <dbReference type="EMBL" id="CEG38144.1"/>
    </source>
</evidence>
<evidence type="ECO:0000313" key="2">
    <source>
        <dbReference type="Proteomes" id="UP000054928"/>
    </source>
</evidence>
<dbReference type="EMBL" id="CCYD01000321">
    <property type="protein sequence ID" value="CEG38144.1"/>
    <property type="molecule type" value="Genomic_DNA"/>
</dbReference>
<name>A0A0P1ACJ6_PLAHL</name>
<proteinExistence type="predicted"/>
<dbReference type="OrthoDB" id="127718at2759"/>
<dbReference type="AlphaFoldDB" id="A0A0P1ACJ6"/>
<reference evidence="2" key="1">
    <citation type="submission" date="2014-09" db="EMBL/GenBank/DDBJ databases">
        <authorList>
            <person name="Sharma Rahul"/>
            <person name="Thines Marco"/>
        </authorList>
    </citation>
    <scope>NUCLEOTIDE SEQUENCE [LARGE SCALE GENOMIC DNA]</scope>
</reference>
<sequence length="450" mass="50229">MKILVLSRFDIFHLMSAEARESLQRLSLGYARESIRSRALKTVAWENYKKAFITGVMTGYQNNIFGSASVQPGSRGFSMMTKSHSAPLLTRADPCTLIDSCSLLLKRQKGKMKMRAPKMVRLTNKVYNDAQKDNIKNVKNALESQADCRFDQSNKKGAVASTNEYCGDLNFCDQVRAERNEFAGSDAKLKDAASFSSATAMWDPVHGVNQPFAVLGFMKETITRSASRGMSLLFSSSNPFKMSQSAADQLRKAAAAVGAGGQSEYTRFRVFGKVCSVDEALDFFGQICAVETIPELVYGRDCSCFAIYRKDEMIMNLRNQFNVKGEERTAQFSAAHLQRVTSQRFACMRVSLQSPRPANLESIIMNVYQCFPTPQSAVRFARQGALPTQGALIIVPLFEWITLAELQRFDARNNDLAQELELAMCRGGHKKLERGHKNNGCNSYSKTRNQ</sequence>
<dbReference type="GeneID" id="36403289"/>
<keyword evidence="2" id="KW-1185">Reference proteome</keyword>
<dbReference type="STRING" id="4781.A0A0P1ACJ6"/>
<dbReference type="Proteomes" id="UP000054928">
    <property type="component" value="Unassembled WGS sequence"/>
</dbReference>